<dbReference type="InterPro" id="IPR036097">
    <property type="entry name" value="HisK_dim/P_sf"/>
</dbReference>
<evidence type="ECO:0000256" key="17">
    <source>
        <dbReference type="ARBA" id="ARBA00024827"/>
    </source>
</evidence>
<evidence type="ECO:0000256" key="1">
    <source>
        <dbReference type="ARBA" id="ARBA00000085"/>
    </source>
</evidence>
<proteinExistence type="predicted"/>
<dbReference type="Pfam" id="PF00512">
    <property type="entry name" value="HisKA"/>
    <property type="match status" value="1"/>
</dbReference>
<dbReference type="Gene3D" id="1.20.5.1930">
    <property type="match status" value="1"/>
</dbReference>
<protein>
    <recommendedName>
        <fullName evidence="5">Oxygen sensor histidine kinase NreB</fullName>
        <ecNumber evidence="4">2.7.13.3</ecNumber>
    </recommendedName>
    <alternativeName>
        <fullName evidence="18">Nitrogen regulation protein B</fullName>
    </alternativeName>
</protein>
<evidence type="ECO:0000256" key="11">
    <source>
        <dbReference type="ARBA" id="ARBA00022741"/>
    </source>
</evidence>
<evidence type="ECO:0000256" key="4">
    <source>
        <dbReference type="ARBA" id="ARBA00012438"/>
    </source>
</evidence>
<name>A0ABV2EXY9_9BACL</name>
<dbReference type="PROSITE" id="PS50110">
    <property type="entry name" value="RESPONSE_REGULATORY"/>
    <property type="match status" value="1"/>
</dbReference>
<keyword evidence="7" id="KW-0963">Cytoplasm</keyword>
<evidence type="ECO:0000256" key="2">
    <source>
        <dbReference type="ARBA" id="ARBA00001966"/>
    </source>
</evidence>
<evidence type="ECO:0000256" key="8">
    <source>
        <dbReference type="ARBA" id="ARBA00022553"/>
    </source>
</evidence>
<keyword evidence="16" id="KW-0411">Iron-sulfur</keyword>
<dbReference type="InterPro" id="IPR036890">
    <property type="entry name" value="HATPase_C_sf"/>
</dbReference>
<dbReference type="InterPro" id="IPR011623">
    <property type="entry name" value="7TMR_DISM_rcpt_extracell_dom1"/>
</dbReference>
<dbReference type="CDD" id="cd00082">
    <property type="entry name" value="HisKA"/>
    <property type="match status" value="1"/>
</dbReference>
<dbReference type="InterPro" id="IPR011712">
    <property type="entry name" value="Sig_transdc_His_kin_sub3_dim/P"/>
</dbReference>
<keyword evidence="20" id="KW-0812">Transmembrane</keyword>
<dbReference type="CDD" id="cd16917">
    <property type="entry name" value="HATPase_UhpB-NarQ-NarX-like"/>
    <property type="match status" value="1"/>
</dbReference>
<dbReference type="GO" id="GO:0016301">
    <property type="term" value="F:kinase activity"/>
    <property type="evidence" value="ECO:0007669"/>
    <property type="project" value="UniProtKB-KW"/>
</dbReference>
<gene>
    <name evidence="23" type="ORF">ABID47_001061</name>
</gene>
<dbReference type="InterPro" id="IPR003594">
    <property type="entry name" value="HATPase_dom"/>
</dbReference>
<comment type="function">
    <text evidence="17">Member of the two-component regulatory system NreB/NreC involved in the control of dissimilatory nitrate/nitrite reduction in response to oxygen. NreB functions as a direct oxygen sensor histidine kinase which is autophosphorylated, in the absence of oxygen, probably at the conserved histidine residue, and transfers its phosphate group probably to a conserved aspartate residue of NreC. NreB/NreC activates the expression of the nitrate (narGHJI) and nitrite (nir) reductase operons, as well as the putative nitrate transporter gene narT.</text>
</comment>
<evidence type="ECO:0000256" key="7">
    <source>
        <dbReference type="ARBA" id="ARBA00022490"/>
    </source>
</evidence>
<evidence type="ECO:0000256" key="13">
    <source>
        <dbReference type="ARBA" id="ARBA00022840"/>
    </source>
</evidence>
<sequence>MLVFTAAWNPAVISASSSLTVKNGEMQLSGWDFRSDGSIELNGTWEFYWKQLLWPDDLQSTTSPEVSGYVEVPGYWTNHRLNGSPLPPDGYATYRMVIRGLHPSDDVAIKLRNMYSSYALWVNDELEASSGQPGTTPENTSPKYGASIVVPVKPSPEGSLTLLIQVSNFTYPKGGINNSLELGDAKLLQKERSGELVQDSLVIGALLVMGIYHLFLYGFRRKDVTPLYFGLFCMCIVFRTMLVGSRYILEILPGFSWEWFAKASYLTVYVGEFFLISFIYYLFPQYLSRSVRRVTQMFTLILTLLVLTTDIRIYDYSLLPFEIYSIGLVLYAIYASYRIARQRQEGSLLLILGFSLIFVTALNDTLNRKGILDTPALLQFGVLSFVFMQSLLISKKFSRAFSQVESLSERLLTLDKLKDEFLAKTSHELRTPLHGIIGLADSLIDGSSGKLPLPVIELLRLMKISGQRLAHLVNDILDFSKLKHQEITLHKVTVDLRLAVDLTLQVLKPLAVNKGLHMENKLPDDLYVIADENRLQQILHNLIGNAIAYTESGTVAITGRKSHGQAKIQIKDSGIGIAESDLSRIFESFEQVHPMNGPQEGGTGIGLSITKKLIELHEGEIEVVSKLGEGSTFSFTLPLAMPQTPRIQPRTALSSQDTVVQDRHTDWSMIRTTAEPAEAQTHLPSVLIVDDDPINVQVLLQFLGGKYALMSTGSGQEAVEWIRNGYKPDIALLDVMMPFVSGLQVGQEIRRHYNSGELPVIFLSAKSQMTDLVAGFEHGGNDYLVKPVDKQELLARLELHLQLVRWNQTLEREVEARTIELEHSLEERARAMSEVSVLAERNRIAGEIHDHVGHILTASIVQLQAGLKMLSTSAPESVDKLNLASELVRKGLHEMRKSVHMLGEEAAAASSFQDSLLQIIEDSEKYAEVTLEHIIEITDGRLEPEAEKLIRHALQEGITNGIRHGRCTHFRFELVEDDGAVRFTLENNGLPFASDRLGFGLTMMRQTIRRRGGTFRIGTNEGAGCLLVLTLPSRREDQ</sequence>
<dbReference type="Pfam" id="PF00072">
    <property type="entry name" value="Response_reg"/>
    <property type="match status" value="1"/>
</dbReference>
<evidence type="ECO:0000259" key="22">
    <source>
        <dbReference type="PROSITE" id="PS50110"/>
    </source>
</evidence>
<feature type="modified residue" description="4-aspartylphosphate" evidence="19">
    <location>
        <position position="734"/>
    </location>
</feature>
<evidence type="ECO:0000256" key="9">
    <source>
        <dbReference type="ARBA" id="ARBA00022679"/>
    </source>
</evidence>
<evidence type="ECO:0000256" key="19">
    <source>
        <dbReference type="PROSITE-ProRule" id="PRU00169"/>
    </source>
</evidence>
<keyword evidence="6" id="KW-0004">4Fe-4S</keyword>
<evidence type="ECO:0000256" key="3">
    <source>
        <dbReference type="ARBA" id="ARBA00004496"/>
    </source>
</evidence>
<evidence type="ECO:0000256" key="16">
    <source>
        <dbReference type="ARBA" id="ARBA00023014"/>
    </source>
</evidence>
<evidence type="ECO:0000256" key="12">
    <source>
        <dbReference type="ARBA" id="ARBA00022777"/>
    </source>
</evidence>
<dbReference type="Gene3D" id="1.10.287.130">
    <property type="match status" value="1"/>
</dbReference>
<feature type="transmembrane region" description="Helical" evidence="20">
    <location>
        <begin position="346"/>
        <end position="363"/>
    </location>
</feature>
<keyword evidence="12 23" id="KW-0418">Kinase</keyword>
<evidence type="ECO:0000256" key="10">
    <source>
        <dbReference type="ARBA" id="ARBA00022723"/>
    </source>
</evidence>
<feature type="transmembrane region" description="Helical" evidence="20">
    <location>
        <begin position="263"/>
        <end position="282"/>
    </location>
</feature>
<dbReference type="RefSeq" id="WP_354495167.1">
    <property type="nucleotide sequence ID" value="NZ_JBEPLV010000001.1"/>
</dbReference>
<keyword evidence="11" id="KW-0547">Nucleotide-binding</keyword>
<dbReference type="Gene3D" id="3.30.565.10">
    <property type="entry name" value="Histidine kinase-like ATPase, C-terminal domain"/>
    <property type="match status" value="2"/>
</dbReference>
<dbReference type="SUPFAM" id="SSF55874">
    <property type="entry name" value="ATPase domain of HSP90 chaperone/DNA topoisomerase II/histidine kinase"/>
    <property type="match status" value="2"/>
</dbReference>
<keyword evidence="20" id="KW-0472">Membrane</keyword>
<evidence type="ECO:0000256" key="20">
    <source>
        <dbReference type="SAM" id="Phobius"/>
    </source>
</evidence>
<organism evidence="23 24">
    <name type="scientific">Paenibacillus favisporus</name>
    <dbReference type="NCBI Taxonomy" id="221028"/>
    <lineage>
        <taxon>Bacteria</taxon>
        <taxon>Bacillati</taxon>
        <taxon>Bacillota</taxon>
        <taxon>Bacilli</taxon>
        <taxon>Bacillales</taxon>
        <taxon>Paenibacillaceae</taxon>
        <taxon>Paenibacillus</taxon>
    </lineage>
</organism>
<dbReference type="PRINTS" id="PR00344">
    <property type="entry name" value="BCTRLSENSOR"/>
</dbReference>
<feature type="domain" description="Response regulatory" evidence="22">
    <location>
        <begin position="685"/>
        <end position="801"/>
    </location>
</feature>
<keyword evidence="13" id="KW-0067">ATP-binding</keyword>
<keyword evidence="15" id="KW-0902">Two-component regulatory system</keyword>
<keyword evidence="9" id="KW-0808">Transferase</keyword>
<feature type="transmembrane region" description="Helical" evidence="20">
    <location>
        <begin position="317"/>
        <end position="334"/>
    </location>
</feature>
<evidence type="ECO:0000313" key="24">
    <source>
        <dbReference type="Proteomes" id="UP001549098"/>
    </source>
</evidence>
<dbReference type="PROSITE" id="PS50109">
    <property type="entry name" value="HIS_KIN"/>
    <property type="match status" value="1"/>
</dbReference>
<dbReference type="CDD" id="cd16922">
    <property type="entry name" value="HATPase_EvgS-ArcB-TorS-like"/>
    <property type="match status" value="1"/>
</dbReference>
<dbReference type="SMART" id="SM00448">
    <property type="entry name" value="REC"/>
    <property type="match status" value="1"/>
</dbReference>
<evidence type="ECO:0000256" key="14">
    <source>
        <dbReference type="ARBA" id="ARBA00023004"/>
    </source>
</evidence>
<evidence type="ECO:0000313" key="23">
    <source>
        <dbReference type="EMBL" id="MET3544467.1"/>
    </source>
</evidence>
<dbReference type="InterPro" id="IPR011006">
    <property type="entry name" value="CheY-like_superfamily"/>
</dbReference>
<dbReference type="EC" id="2.7.13.3" evidence="4"/>
<feature type="transmembrane region" description="Helical" evidence="20">
    <location>
        <begin position="294"/>
        <end position="311"/>
    </location>
</feature>
<dbReference type="Gene3D" id="3.40.50.2300">
    <property type="match status" value="1"/>
</dbReference>
<dbReference type="Pfam" id="PF02518">
    <property type="entry name" value="HATPase_c"/>
    <property type="match status" value="2"/>
</dbReference>
<dbReference type="InterPro" id="IPR001789">
    <property type="entry name" value="Sig_transdc_resp-reg_receiver"/>
</dbReference>
<evidence type="ECO:0000259" key="21">
    <source>
        <dbReference type="PROSITE" id="PS50109"/>
    </source>
</evidence>
<dbReference type="Proteomes" id="UP001549098">
    <property type="component" value="Unassembled WGS sequence"/>
</dbReference>
<dbReference type="InterPro" id="IPR004358">
    <property type="entry name" value="Sig_transdc_His_kin-like_C"/>
</dbReference>
<dbReference type="Pfam" id="PF07730">
    <property type="entry name" value="HisKA_3"/>
    <property type="match status" value="1"/>
</dbReference>
<dbReference type="SMART" id="SM00387">
    <property type="entry name" value="HATPase_c"/>
    <property type="match status" value="2"/>
</dbReference>
<comment type="subcellular location">
    <subcellularLocation>
        <location evidence="3">Cytoplasm</location>
    </subcellularLocation>
</comment>
<dbReference type="InterPro" id="IPR003661">
    <property type="entry name" value="HisK_dim/P_dom"/>
</dbReference>
<dbReference type="SMART" id="SM00388">
    <property type="entry name" value="HisKA"/>
    <property type="match status" value="1"/>
</dbReference>
<keyword evidence="20" id="KW-1133">Transmembrane helix</keyword>
<evidence type="ECO:0000256" key="5">
    <source>
        <dbReference type="ARBA" id="ARBA00017322"/>
    </source>
</evidence>
<dbReference type="SUPFAM" id="SSF52172">
    <property type="entry name" value="CheY-like"/>
    <property type="match status" value="1"/>
</dbReference>
<evidence type="ECO:0000256" key="15">
    <source>
        <dbReference type="ARBA" id="ARBA00023012"/>
    </source>
</evidence>
<accession>A0ABV2EXY9</accession>
<dbReference type="PANTHER" id="PTHR43047:SF72">
    <property type="entry name" value="OSMOSENSING HISTIDINE PROTEIN KINASE SLN1"/>
    <property type="match status" value="1"/>
</dbReference>
<keyword evidence="14" id="KW-0408">Iron</keyword>
<feature type="domain" description="Histidine kinase" evidence="21">
    <location>
        <begin position="424"/>
        <end position="641"/>
    </location>
</feature>
<dbReference type="Pfam" id="PF07695">
    <property type="entry name" value="7TMR-DISM_7TM"/>
    <property type="match status" value="1"/>
</dbReference>
<comment type="cofactor">
    <cofactor evidence="2">
        <name>[4Fe-4S] cluster</name>
        <dbReference type="ChEBI" id="CHEBI:49883"/>
    </cofactor>
</comment>
<dbReference type="SUPFAM" id="SSF47384">
    <property type="entry name" value="Homodimeric domain of signal transducing histidine kinase"/>
    <property type="match status" value="1"/>
</dbReference>
<comment type="caution">
    <text evidence="23">The sequence shown here is derived from an EMBL/GenBank/DDBJ whole genome shotgun (WGS) entry which is preliminary data.</text>
</comment>
<evidence type="ECO:0000256" key="6">
    <source>
        <dbReference type="ARBA" id="ARBA00022485"/>
    </source>
</evidence>
<feature type="transmembrane region" description="Helical" evidence="20">
    <location>
        <begin position="201"/>
        <end position="219"/>
    </location>
</feature>
<dbReference type="InterPro" id="IPR005467">
    <property type="entry name" value="His_kinase_dom"/>
</dbReference>
<dbReference type="PANTHER" id="PTHR43047">
    <property type="entry name" value="TWO-COMPONENT HISTIDINE PROTEIN KINASE"/>
    <property type="match status" value="1"/>
</dbReference>
<feature type="transmembrane region" description="Helical" evidence="20">
    <location>
        <begin position="226"/>
        <end position="243"/>
    </location>
</feature>
<evidence type="ECO:0000256" key="18">
    <source>
        <dbReference type="ARBA" id="ARBA00030800"/>
    </source>
</evidence>
<keyword evidence="24" id="KW-1185">Reference proteome</keyword>
<keyword evidence="8 19" id="KW-0597">Phosphoprotein</keyword>
<reference evidence="23 24" key="1">
    <citation type="submission" date="2024-06" db="EMBL/GenBank/DDBJ databases">
        <title>Genomic Encyclopedia of Type Strains, Phase IV (KMG-IV): sequencing the most valuable type-strain genomes for metagenomic binning, comparative biology and taxonomic classification.</title>
        <authorList>
            <person name="Goeker M."/>
        </authorList>
    </citation>
    <scope>NUCLEOTIDE SEQUENCE [LARGE SCALE GENOMIC DNA]</scope>
    <source>
        <strain evidence="23 24">DSM 17253</strain>
    </source>
</reference>
<keyword evidence="10" id="KW-0479">Metal-binding</keyword>
<comment type="catalytic activity">
    <reaction evidence="1">
        <text>ATP + protein L-histidine = ADP + protein N-phospho-L-histidine.</text>
        <dbReference type="EC" id="2.7.13.3"/>
    </reaction>
</comment>
<dbReference type="EMBL" id="JBEPLV010000001">
    <property type="protein sequence ID" value="MET3544467.1"/>
    <property type="molecule type" value="Genomic_DNA"/>
</dbReference>